<keyword evidence="2" id="KW-1185">Reference proteome</keyword>
<sequence>MWYHPHLRYWLTIRAYEPFFPLASEILVSQPSSSWPAGLQRALSTKTEKRWWARIMTTPVNKNRVGFGFLVKGEDEGAAATQGEPEWVPWGNVCAPRLEDDAEREKVMCEGTFGDGLGGWVDPHVYPPFWDVEGENM</sequence>
<evidence type="ECO:0000313" key="1">
    <source>
        <dbReference type="EMBL" id="MDI1489073.1"/>
    </source>
</evidence>
<protein>
    <submittedName>
        <fullName evidence="1">Uncharacterized protein</fullName>
    </submittedName>
</protein>
<reference evidence="1" key="1">
    <citation type="journal article" date="2023" name="Genome Biol. Evol.">
        <title>First Whole Genome Sequence and Flow Cytometry Genome Size Data for the Lichen-Forming Fungus Ramalina farinacea (Ascomycota).</title>
        <authorList>
            <person name="Llewellyn T."/>
            <person name="Mian S."/>
            <person name="Hill R."/>
            <person name="Leitch I.J."/>
            <person name="Gaya E."/>
        </authorList>
    </citation>
    <scope>NUCLEOTIDE SEQUENCE</scope>
    <source>
        <strain evidence="1">LIQ254RAFAR</strain>
    </source>
</reference>
<gene>
    <name evidence="1" type="ORF">OHK93_008351</name>
</gene>
<accession>A0AA43QMA0</accession>
<organism evidence="1 2">
    <name type="scientific">Ramalina farinacea</name>
    <dbReference type="NCBI Taxonomy" id="258253"/>
    <lineage>
        <taxon>Eukaryota</taxon>
        <taxon>Fungi</taxon>
        <taxon>Dikarya</taxon>
        <taxon>Ascomycota</taxon>
        <taxon>Pezizomycotina</taxon>
        <taxon>Lecanoromycetes</taxon>
        <taxon>OSLEUM clade</taxon>
        <taxon>Lecanoromycetidae</taxon>
        <taxon>Lecanorales</taxon>
        <taxon>Lecanorineae</taxon>
        <taxon>Ramalinaceae</taxon>
        <taxon>Ramalina</taxon>
    </lineage>
</organism>
<dbReference type="Proteomes" id="UP001161017">
    <property type="component" value="Unassembled WGS sequence"/>
</dbReference>
<name>A0AA43QMA0_9LECA</name>
<evidence type="ECO:0000313" key="2">
    <source>
        <dbReference type="Proteomes" id="UP001161017"/>
    </source>
</evidence>
<dbReference type="AlphaFoldDB" id="A0AA43QMA0"/>
<dbReference type="EMBL" id="JAPUFD010000008">
    <property type="protein sequence ID" value="MDI1489073.1"/>
    <property type="molecule type" value="Genomic_DNA"/>
</dbReference>
<comment type="caution">
    <text evidence="1">The sequence shown here is derived from an EMBL/GenBank/DDBJ whole genome shotgun (WGS) entry which is preliminary data.</text>
</comment>
<proteinExistence type="predicted"/>